<reference evidence="1" key="1">
    <citation type="submission" date="2018-02" db="EMBL/GenBank/DDBJ databases">
        <title>Rhizophora mucronata_Transcriptome.</title>
        <authorList>
            <person name="Meera S.P."/>
            <person name="Sreeshan A."/>
            <person name="Augustine A."/>
        </authorList>
    </citation>
    <scope>NUCLEOTIDE SEQUENCE</scope>
    <source>
        <tissue evidence="1">Leaf</tissue>
    </source>
</reference>
<protein>
    <submittedName>
        <fullName evidence="1">Uncharacterized protein</fullName>
    </submittedName>
</protein>
<dbReference type="AlphaFoldDB" id="A0A2P2NHB9"/>
<dbReference type="EMBL" id="GGEC01061411">
    <property type="protein sequence ID" value="MBX41895.1"/>
    <property type="molecule type" value="Transcribed_RNA"/>
</dbReference>
<accession>A0A2P2NHB9</accession>
<sequence length="35" mass="4032">MEENCVHVKDFNGCMTFVKVLMDVSLPCSYAAHRR</sequence>
<name>A0A2P2NHB9_RHIMU</name>
<evidence type="ECO:0000313" key="1">
    <source>
        <dbReference type="EMBL" id="MBX41895.1"/>
    </source>
</evidence>
<organism evidence="1">
    <name type="scientific">Rhizophora mucronata</name>
    <name type="common">Asiatic mangrove</name>
    <dbReference type="NCBI Taxonomy" id="61149"/>
    <lineage>
        <taxon>Eukaryota</taxon>
        <taxon>Viridiplantae</taxon>
        <taxon>Streptophyta</taxon>
        <taxon>Embryophyta</taxon>
        <taxon>Tracheophyta</taxon>
        <taxon>Spermatophyta</taxon>
        <taxon>Magnoliopsida</taxon>
        <taxon>eudicotyledons</taxon>
        <taxon>Gunneridae</taxon>
        <taxon>Pentapetalae</taxon>
        <taxon>rosids</taxon>
        <taxon>fabids</taxon>
        <taxon>Malpighiales</taxon>
        <taxon>Rhizophoraceae</taxon>
        <taxon>Rhizophora</taxon>
    </lineage>
</organism>
<proteinExistence type="predicted"/>